<sequence length="236" mass="26134">MRYQYPEKIAGDLRESGALFGVLAGLAIVLLTDATRGLPIYLAITNLFVLLVYLYHLSAVTHPQMPGVDDMFPPLAFAGGEKWVAGQFCSTRRLRGVLVVFLRGAFCAASRRQLHQLHALMPELARRNMGMLLLSGQSPACWPASLAAEVAALASEDCRLEQLDTAATNAQGFIADSAAPFLRHAFRQPERRTHAVRPSAWLLDADGYILWRDLAMNYRVPVQVETLRSQLSRVED</sequence>
<name>A0ABS3EAX6_9GAMM</name>
<keyword evidence="1" id="KW-0812">Transmembrane</keyword>
<dbReference type="InterPro" id="IPR036249">
    <property type="entry name" value="Thioredoxin-like_sf"/>
</dbReference>
<feature type="transmembrane region" description="Helical" evidence="1">
    <location>
        <begin position="12"/>
        <end position="32"/>
    </location>
</feature>
<evidence type="ECO:0000313" key="2">
    <source>
        <dbReference type="EMBL" id="MBN8432452.1"/>
    </source>
</evidence>
<evidence type="ECO:0008006" key="4">
    <source>
        <dbReference type="Google" id="ProtNLM"/>
    </source>
</evidence>
<gene>
    <name evidence="2" type="ORF">JF535_16540</name>
</gene>
<evidence type="ECO:0000313" key="3">
    <source>
        <dbReference type="Proteomes" id="UP000664293"/>
    </source>
</evidence>
<reference evidence="2 3" key="1">
    <citation type="submission" date="2020-12" db="EMBL/GenBank/DDBJ databases">
        <title>Oil enriched cultivation method for isolating marine PHA-producing bacteria.</title>
        <authorList>
            <person name="Zheng W."/>
            <person name="Yu S."/>
            <person name="Huang Y."/>
        </authorList>
    </citation>
    <scope>NUCLEOTIDE SEQUENCE [LARGE SCALE GENOMIC DNA]</scope>
    <source>
        <strain evidence="2 3">SN0-2</strain>
    </source>
</reference>
<evidence type="ECO:0000256" key="1">
    <source>
        <dbReference type="SAM" id="Phobius"/>
    </source>
</evidence>
<dbReference type="SUPFAM" id="SSF52833">
    <property type="entry name" value="Thioredoxin-like"/>
    <property type="match status" value="1"/>
</dbReference>
<dbReference type="EMBL" id="JAEKJR010000003">
    <property type="protein sequence ID" value="MBN8432452.1"/>
    <property type="molecule type" value="Genomic_DNA"/>
</dbReference>
<dbReference type="Gene3D" id="3.40.30.10">
    <property type="entry name" value="Glutaredoxin"/>
    <property type="match status" value="1"/>
</dbReference>
<keyword evidence="3" id="KW-1185">Reference proteome</keyword>
<organism evidence="2 3">
    <name type="scientific">Microbulbifer salipaludis</name>
    <dbReference type="NCBI Taxonomy" id="187980"/>
    <lineage>
        <taxon>Bacteria</taxon>
        <taxon>Pseudomonadati</taxon>
        <taxon>Pseudomonadota</taxon>
        <taxon>Gammaproteobacteria</taxon>
        <taxon>Cellvibrionales</taxon>
        <taxon>Microbulbiferaceae</taxon>
        <taxon>Microbulbifer</taxon>
    </lineage>
</organism>
<keyword evidence="1" id="KW-1133">Transmembrane helix</keyword>
<feature type="transmembrane region" description="Helical" evidence="1">
    <location>
        <begin position="38"/>
        <end position="55"/>
    </location>
</feature>
<protein>
    <recommendedName>
        <fullName evidence="4">Thioredoxin domain-containing protein</fullName>
    </recommendedName>
</protein>
<accession>A0ABS3EAX6</accession>
<proteinExistence type="predicted"/>
<dbReference type="Proteomes" id="UP000664293">
    <property type="component" value="Unassembled WGS sequence"/>
</dbReference>
<dbReference type="RefSeq" id="WP_207004242.1">
    <property type="nucleotide sequence ID" value="NZ_JAEKJR010000003.1"/>
</dbReference>
<keyword evidence="1" id="KW-0472">Membrane</keyword>
<comment type="caution">
    <text evidence="2">The sequence shown here is derived from an EMBL/GenBank/DDBJ whole genome shotgun (WGS) entry which is preliminary data.</text>
</comment>